<dbReference type="Proteomes" id="UP001497497">
    <property type="component" value="Unassembled WGS sequence"/>
</dbReference>
<reference evidence="3 4" key="1">
    <citation type="submission" date="2024-04" db="EMBL/GenBank/DDBJ databases">
        <authorList>
            <consortium name="Genoscope - CEA"/>
            <person name="William W."/>
        </authorList>
    </citation>
    <scope>NUCLEOTIDE SEQUENCE [LARGE SCALE GENOMIC DNA]</scope>
</reference>
<name>A0AAV2HM07_LYMST</name>
<keyword evidence="4" id="KW-1185">Reference proteome</keyword>
<gene>
    <name evidence="3" type="ORF">GSLYS_00009055001</name>
</gene>
<dbReference type="AlphaFoldDB" id="A0AAV2HM07"/>
<organism evidence="3 4">
    <name type="scientific">Lymnaea stagnalis</name>
    <name type="common">Great pond snail</name>
    <name type="synonym">Helix stagnalis</name>
    <dbReference type="NCBI Taxonomy" id="6523"/>
    <lineage>
        <taxon>Eukaryota</taxon>
        <taxon>Metazoa</taxon>
        <taxon>Spiralia</taxon>
        <taxon>Lophotrochozoa</taxon>
        <taxon>Mollusca</taxon>
        <taxon>Gastropoda</taxon>
        <taxon>Heterobranchia</taxon>
        <taxon>Euthyneura</taxon>
        <taxon>Panpulmonata</taxon>
        <taxon>Hygrophila</taxon>
        <taxon>Lymnaeoidea</taxon>
        <taxon>Lymnaeidae</taxon>
        <taxon>Lymnaea</taxon>
    </lineage>
</organism>
<dbReference type="EMBL" id="CAXITT010000192">
    <property type="protein sequence ID" value="CAL1535095.1"/>
    <property type="molecule type" value="Genomic_DNA"/>
</dbReference>
<evidence type="ECO:0000313" key="4">
    <source>
        <dbReference type="Proteomes" id="UP001497497"/>
    </source>
</evidence>
<keyword evidence="2" id="KW-0732">Signal</keyword>
<evidence type="ECO:0000256" key="1">
    <source>
        <dbReference type="SAM" id="MobiDB-lite"/>
    </source>
</evidence>
<accession>A0AAV2HM07</accession>
<comment type="caution">
    <text evidence="3">The sequence shown here is derived from an EMBL/GenBank/DDBJ whole genome shotgun (WGS) entry which is preliminary data.</text>
</comment>
<feature type="chain" id="PRO_5043841963" evidence="2">
    <location>
        <begin position="26"/>
        <end position="284"/>
    </location>
</feature>
<proteinExistence type="predicted"/>
<sequence length="284" mass="31635">MAISATAVFLVLASLVARLPGTVQTYQDAVEVLNSIPFDEMEEEQGRAEESGDLFTELWTDIEDAFRFLEERQVEEDLRRLKMMEISKRFPIRRHNFVRFGKRYQPTHNFVRFGRSSSASGARAVSQAGAVAKRGSYPFSNFPVPDEVFGDPSSIYPTPDAASQGWLAAQGAEDTRGPVFLRLSRAAEDANLETSGDELRKRNLNSFVRIGRSVPGWPKEVSQAEGGFEIPDGSILSILKKQAYDTARIGRVPAALYLNRPTSEQTYPSTPRGGAGYNEYHRYG</sequence>
<evidence type="ECO:0000313" key="3">
    <source>
        <dbReference type="EMBL" id="CAL1535095.1"/>
    </source>
</evidence>
<evidence type="ECO:0000256" key="2">
    <source>
        <dbReference type="SAM" id="SignalP"/>
    </source>
</evidence>
<feature type="region of interest" description="Disordered" evidence="1">
    <location>
        <begin position="262"/>
        <end position="284"/>
    </location>
</feature>
<feature type="signal peptide" evidence="2">
    <location>
        <begin position="1"/>
        <end position="25"/>
    </location>
</feature>
<protein>
    <submittedName>
        <fullName evidence="3">Uncharacterized protein</fullName>
    </submittedName>
</protein>